<evidence type="ECO:0000313" key="2">
    <source>
        <dbReference type="EMBL" id="KAF0675585.1"/>
    </source>
</evidence>
<comment type="caution">
    <text evidence="2">The sequence shown here is derived from an EMBL/GenBank/DDBJ whole genome shotgun (WGS) entry which is preliminary data.</text>
</comment>
<protein>
    <submittedName>
        <fullName evidence="2">Uncharacterized protein</fullName>
    </submittedName>
</protein>
<organism evidence="2 3">
    <name type="scientific">Profundibacterium mesophilum KAUST100406-0324</name>
    <dbReference type="NCBI Taxonomy" id="1037889"/>
    <lineage>
        <taxon>Bacteria</taxon>
        <taxon>Pseudomonadati</taxon>
        <taxon>Pseudomonadota</taxon>
        <taxon>Alphaproteobacteria</taxon>
        <taxon>Rhodobacterales</taxon>
        <taxon>Roseobacteraceae</taxon>
        <taxon>Profundibacterium</taxon>
    </lineage>
</organism>
<gene>
    <name evidence="2" type="ORF">PMES_02057</name>
</gene>
<keyword evidence="3" id="KW-1185">Reference proteome</keyword>
<sequence length="110" mass="12370">MPRKEPERAAHAGLDNVKKESRRPEAAAQRGKALLTCQMRGLILCCVVGVPRFCAHAGTRDQLRNLVVRNSDCGIQNRHPTIDDIERQMLSPADFWTDHPIQNCHLFGTI</sequence>
<feature type="compositionally biased region" description="Basic and acidic residues" evidence="1">
    <location>
        <begin position="1"/>
        <end position="25"/>
    </location>
</feature>
<name>A0A921TBG6_9RHOB</name>
<dbReference type="Proteomes" id="UP000698242">
    <property type="component" value="Unassembled WGS sequence"/>
</dbReference>
<reference evidence="2" key="1">
    <citation type="submission" date="2013-03" db="EMBL/GenBank/DDBJ databases">
        <title>Genome Sequence of the Profundibacterium mesophilum strain KAUST100406-0324T from Red Sea, a novel genus in the family Rhodobacteraceae.</title>
        <authorList>
            <person name="Essack M."/>
            <person name="Alam I."/>
            <person name="Lafi F."/>
            <person name="Alawi W."/>
            <person name="Kamanu F."/>
            <person name="Al-Suwailem A."/>
            <person name="Lee O.O."/>
            <person name="Xu Y."/>
            <person name="Bajic V."/>
            <person name="Qian P.-Y."/>
            <person name="Archer J."/>
        </authorList>
    </citation>
    <scope>NUCLEOTIDE SEQUENCE</scope>
    <source>
        <strain evidence="2">KAUST100406-0324</strain>
    </source>
</reference>
<evidence type="ECO:0000313" key="3">
    <source>
        <dbReference type="Proteomes" id="UP000698242"/>
    </source>
</evidence>
<proteinExistence type="predicted"/>
<dbReference type="EMBL" id="APKE01000024">
    <property type="protein sequence ID" value="KAF0675585.1"/>
    <property type="molecule type" value="Genomic_DNA"/>
</dbReference>
<feature type="region of interest" description="Disordered" evidence="1">
    <location>
        <begin position="1"/>
        <end position="29"/>
    </location>
</feature>
<dbReference type="AlphaFoldDB" id="A0A921TBG6"/>
<evidence type="ECO:0000256" key="1">
    <source>
        <dbReference type="SAM" id="MobiDB-lite"/>
    </source>
</evidence>
<accession>A0A921TBG6</accession>